<protein>
    <submittedName>
        <fullName evidence="2">Outer membrane protein assembly factor BamE</fullName>
    </submittedName>
</protein>
<dbReference type="Proteomes" id="UP000886101">
    <property type="component" value="Unassembled WGS sequence"/>
</dbReference>
<feature type="domain" description="Outer membrane protein assembly factor BamE" evidence="1">
    <location>
        <begin position="34"/>
        <end position="103"/>
    </location>
</feature>
<sequence length="112" mass="12884">MKGLFYLLIVILFLGLINCSGAPQRNLASEACLIHKGLTTRTEVYHLLGQPDQITRGPTGTEDWYYYHINRDTLKKIPLLGEKVGEEEIEVLKISFRGEKVVDCLYFVRKRK</sequence>
<reference evidence="2" key="1">
    <citation type="journal article" date="2020" name="mSystems">
        <title>Genome- and Community-Level Interaction Insights into Carbon Utilization and Element Cycling Functions of Hydrothermarchaeota in Hydrothermal Sediment.</title>
        <authorList>
            <person name="Zhou Z."/>
            <person name="Liu Y."/>
            <person name="Xu W."/>
            <person name="Pan J."/>
            <person name="Luo Z.H."/>
            <person name="Li M."/>
        </authorList>
    </citation>
    <scope>NUCLEOTIDE SEQUENCE [LARGE SCALE GENOMIC DNA]</scope>
    <source>
        <strain evidence="2">HyVt-533</strain>
    </source>
</reference>
<gene>
    <name evidence="2" type="primary">bamE</name>
    <name evidence="2" type="ORF">ENJ96_06715</name>
</gene>
<organism evidence="2">
    <name type="scientific">Thermodesulfatator atlanticus</name>
    <dbReference type="NCBI Taxonomy" id="501497"/>
    <lineage>
        <taxon>Bacteria</taxon>
        <taxon>Pseudomonadati</taxon>
        <taxon>Thermodesulfobacteriota</taxon>
        <taxon>Thermodesulfobacteria</taxon>
        <taxon>Thermodesulfobacteriales</taxon>
        <taxon>Thermodesulfatatoraceae</taxon>
        <taxon>Thermodesulfatator</taxon>
    </lineage>
</organism>
<dbReference type="InterPro" id="IPR007450">
    <property type="entry name" value="BamE_dom"/>
</dbReference>
<evidence type="ECO:0000313" key="2">
    <source>
        <dbReference type="EMBL" id="HHI97527.1"/>
    </source>
</evidence>
<proteinExistence type="predicted"/>
<dbReference type="Pfam" id="PF04355">
    <property type="entry name" value="BamE"/>
    <property type="match status" value="1"/>
</dbReference>
<dbReference type="AlphaFoldDB" id="A0A7V5P0B3"/>
<dbReference type="EMBL" id="DROK01000194">
    <property type="protein sequence ID" value="HHI97527.1"/>
    <property type="molecule type" value="Genomic_DNA"/>
</dbReference>
<accession>A0A7V5P0B3</accession>
<evidence type="ECO:0000259" key="1">
    <source>
        <dbReference type="Pfam" id="PF04355"/>
    </source>
</evidence>
<name>A0A7V5P0B3_9BACT</name>
<comment type="caution">
    <text evidence="2">The sequence shown here is derived from an EMBL/GenBank/DDBJ whole genome shotgun (WGS) entry which is preliminary data.</text>
</comment>
<dbReference type="GO" id="GO:0019867">
    <property type="term" value="C:outer membrane"/>
    <property type="evidence" value="ECO:0007669"/>
    <property type="project" value="InterPro"/>
</dbReference>